<keyword evidence="4" id="KW-1185">Reference proteome</keyword>
<feature type="domain" description="NAD-dependent epimerase/dehydratase" evidence="1">
    <location>
        <begin position="2"/>
        <end position="214"/>
    </location>
</feature>
<dbReference type="InterPro" id="IPR036291">
    <property type="entry name" value="NAD(P)-bd_dom_sf"/>
</dbReference>
<evidence type="ECO:0000313" key="2">
    <source>
        <dbReference type="EMBL" id="MDN3608465.1"/>
    </source>
</evidence>
<proteinExistence type="predicted"/>
<dbReference type="RefSeq" id="WP_170883271.1">
    <property type="nucleotide sequence ID" value="NZ_JABEYA020000016.1"/>
</dbReference>
<dbReference type="Gene3D" id="3.40.50.720">
    <property type="entry name" value="NAD(P)-binding Rossmann-like Domain"/>
    <property type="match status" value="1"/>
</dbReference>
<dbReference type="SUPFAM" id="SSF51735">
    <property type="entry name" value="NAD(P)-binding Rossmann-fold domains"/>
    <property type="match status" value="1"/>
</dbReference>
<gene>
    <name evidence="2" type="ORF">QWZ16_01570</name>
    <name evidence="3" type="ORF">QWZ16_16505</name>
</gene>
<dbReference type="InterPro" id="IPR050177">
    <property type="entry name" value="Lipid_A_modif_metabolic_enz"/>
</dbReference>
<accession>A0ABT8BQD9</accession>
<reference evidence="2" key="3">
    <citation type="submission" date="2023-06" db="EMBL/GenBank/DDBJ databases">
        <authorList>
            <person name="Lucena T."/>
            <person name="Sun Q."/>
        </authorList>
    </citation>
    <scope>NUCLEOTIDE SEQUENCE</scope>
    <source>
        <strain evidence="2">CECT 7398</strain>
    </source>
</reference>
<name>A0ABT8BQD9_9VIBR</name>
<dbReference type="PANTHER" id="PTHR43245:SF58">
    <property type="entry name" value="BLL5923 PROTEIN"/>
    <property type="match status" value="1"/>
</dbReference>
<organism evidence="2 4">
    <name type="scientific">Vibrio ostreicida</name>
    <dbReference type="NCBI Taxonomy" id="526588"/>
    <lineage>
        <taxon>Bacteria</taxon>
        <taxon>Pseudomonadati</taxon>
        <taxon>Pseudomonadota</taxon>
        <taxon>Gammaproteobacteria</taxon>
        <taxon>Vibrionales</taxon>
        <taxon>Vibrionaceae</taxon>
        <taxon>Vibrio</taxon>
    </lineage>
</organism>
<dbReference type="PANTHER" id="PTHR43245">
    <property type="entry name" value="BIFUNCTIONAL POLYMYXIN RESISTANCE PROTEIN ARNA"/>
    <property type="match status" value="1"/>
</dbReference>
<comment type="caution">
    <text evidence="2">The sequence shown here is derived from an EMBL/GenBank/DDBJ whole genome shotgun (WGS) entry which is preliminary data.</text>
</comment>
<dbReference type="InterPro" id="IPR001509">
    <property type="entry name" value="Epimerase_deHydtase"/>
</dbReference>
<reference evidence="4" key="2">
    <citation type="journal article" date="2019" name="Int. J. Syst. Evol. Microbiol.">
        <title>The Global Catalogue of Microorganisms (GCM) 10K type strain sequencing project: providing services to taxonomists for standard genome sequencing and annotation.</title>
        <authorList>
            <consortium name="The Broad Institute Genomics Platform"/>
            <consortium name="The Broad Institute Genome Sequencing Center for Infectious Disease"/>
            <person name="Wu L."/>
            <person name="Ma J."/>
        </authorList>
    </citation>
    <scope>NUCLEOTIDE SEQUENCE [LARGE SCALE GENOMIC DNA]</scope>
    <source>
        <strain evidence="4">CECT 7398</strain>
    </source>
</reference>
<sequence length="306" mass="33125">MILLTGASGFVGKEILKSHRKVKSLYRKDSDHKKAPFSCIETLDKNTNFGNAFDGVKTVIHLAGIAHSKGASVNDYRSVNVEGSLNLAIQAANAGVVRFVFVSSIGVNGAYTCGEPFSWKDQPSPHNDYTQSKLDAELGLQRIAEKTGMELVVVRPTLVYGKNAPGNFGLLTQLVSKVPILPFRLIDNKRDFIAVQNLADLLITCTEHPNAGGKIFLASDGQGVSIRQFTDAIAKGLNKGLLQFPIPKLCLQLFASLTGRSMMAKQLIQDLEVDSTNTLDDLGWVAPLTMEQAMSLTFGGKNDSNI</sequence>
<dbReference type="EMBL" id="JAUFQC010000022">
    <property type="protein sequence ID" value="MDN3611222.1"/>
    <property type="molecule type" value="Genomic_DNA"/>
</dbReference>
<dbReference type="EMBL" id="JAUFQC010000001">
    <property type="protein sequence ID" value="MDN3608465.1"/>
    <property type="molecule type" value="Genomic_DNA"/>
</dbReference>
<dbReference type="Proteomes" id="UP001238540">
    <property type="component" value="Unassembled WGS sequence"/>
</dbReference>
<protein>
    <submittedName>
        <fullName evidence="2">NAD-dependent epimerase/dehydratase family protein</fullName>
    </submittedName>
</protein>
<evidence type="ECO:0000313" key="4">
    <source>
        <dbReference type="Proteomes" id="UP001238540"/>
    </source>
</evidence>
<dbReference type="Pfam" id="PF01370">
    <property type="entry name" value="Epimerase"/>
    <property type="match status" value="1"/>
</dbReference>
<evidence type="ECO:0000313" key="3">
    <source>
        <dbReference type="EMBL" id="MDN3611222.1"/>
    </source>
</evidence>
<reference evidence="2" key="1">
    <citation type="journal article" date="2014" name="Int. J. Syst. Evol. Microbiol.">
        <title>Complete genome of a new Firmicutes species belonging to the dominant human colonic microbiota ('Ruminococcus bicirculans') reveals two chromosomes and a selective capacity to utilize plant glucans.</title>
        <authorList>
            <consortium name="NISC Comparative Sequencing Program"/>
            <person name="Wegmann U."/>
            <person name="Louis P."/>
            <person name="Goesmann A."/>
            <person name="Henrissat B."/>
            <person name="Duncan S.H."/>
            <person name="Flint H.J."/>
        </authorList>
    </citation>
    <scope>NUCLEOTIDE SEQUENCE</scope>
    <source>
        <strain evidence="2">CECT 7398</strain>
    </source>
</reference>
<evidence type="ECO:0000259" key="1">
    <source>
        <dbReference type="Pfam" id="PF01370"/>
    </source>
</evidence>